<reference evidence="1" key="1">
    <citation type="journal article" date="2018" name="Genome Biol. Evol.">
        <title>Genomics and development of Lentinus tigrinus, a white-rot wood-decaying mushroom with dimorphic fruiting bodies.</title>
        <authorList>
            <person name="Wu B."/>
            <person name="Xu Z."/>
            <person name="Knudson A."/>
            <person name="Carlson A."/>
            <person name="Chen N."/>
            <person name="Kovaka S."/>
            <person name="LaButti K."/>
            <person name="Lipzen A."/>
            <person name="Pennachio C."/>
            <person name="Riley R."/>
            <person name="Schakwitz W."/>
            <person name="Umezawa K."/>
            <person name="Ohm R.A."/>
            <person name="Grigoriev I.V."/>
            <person name="Nagy L.G."/>
            <person name="Gibbons J."/>
            <person name="Hibbett D."/>
        </authorList>
    </citation>
    <scope>NUCLEOTIDE SEQUENCE [LARGE SCALE GENOMIC DNA]</scope>
    <source>
        <strain evidence="1">ALCF2SS1-6</strain>
    </source>
</reference>
<name>A0A5C2RRG6_9APHY</name>
<evidence type="ECO:0000313" key="2">
    <source>
        <dbReference type="Proteomes" id="UP000313359"/>
    </source>
</evidence>
<organism evidence="1 2">
    <name type="scientific">Lentinus tigrinus ALCF2SS1-6</name>
    <dbReference type="NCBI Taxonomy" id="1328759"/>
    <lineage>
        <taxon>Eukaryota</taxon>
        <taxon>Fungi</taxon>
        <taxon>Dikarya</taxon>
        <taxon>Basidiomycota</taxon>
        <taxon>Agaricomycotina</taxon>
        <taxon>Agaricomycetes</taxon>
        <taxon>Polyporales</taxon>
        <taxon>Polyporaceae</taxon>
        <taxon>Lentinus</taxon>
    </lineage>
</organism>
<protein>
    <submittedName>
        <fullName evidence="1">Uncharacterized protein</fullName>
    </submittedName>
</protein>
<dbReference type="Proteomes" id="UP000313359">
    <property type="component" value="Unassembled WGS sequence"/>
</dbReference>
<dbReference type="AlphaFoldDB" id="A0A5C2RRG6"/>
<dbReference type="EMBL" id="ML122316">
    <property type="protein sequence ID" value="RPD53740.1"/>
    <property type="molecule type" value="Genomic_DNA"/>
</dbReference>
<gene>
    <name evidence="1" type="ORF">L227DRAFT_604438</name>
</gene>
<evidence type="ECO:0000313" key="1">
    <source>
        <dbReference type="EMBL" id="RPD53740.1"/>
    </source>
</evidence>
<accession>A0A5C2RRG6</accession>
<sequence length="199" mass="21784">MSFFRRSGNTPAIPSGVVRNYKSWEGSEGKPDRSLSGIGTDDPSTFLSTCQMRSCSSKKPSNSVQGAQAAPVQHVNITSRTASVIQQARTRRHGLKVVLGSRPPQPDPAAPARVCFSLPRHFVVFYDPTSSLWRYVRGTPGVWLAATAQPRPALSMPAPRPLLAAQNSDCTPEFELRLRRPRCYVPRGTGFPYADWGDG</sequence>
<keyword evidence="2" id="KW-1185">Reference proteome</keyword>
<proteinExistence type="predicted"/>